<comment type="caution">
    <text evidence="4">The sequence shown here is derived from an EMBL/GenBank/DDBJ whole genome shotgun (WGS) entry which is preliminary data.</text>
</comment>
<dbReference type="Proteomes" id="UP000680279">
    <property type="component" value="Unassembled WGS sequence"/>
</dbReference>
<dbReference type="Gene3D" id="3.10.310.50">
    <property type="match status" value="1"/>
</dbReference>
<feature type="domain" description="TPM" evidence="3">
    <location>
        <begin position="38"/>
        <end position="160"/>
    </location>
</feature>
<dbReference type="PANTHER" id="PTHR30373:SF2">
    <property type="entry name" value="UPF0603 PROTEIN YGCG"/>
    <property type="match status" value="1"/>
</dbReference>
<feature type="region of interest" description="Disordered" evidence="1">
    <location>
        <begin position="231"/>
        <end position="259"/>
    </location>
</feature>
<keyword evidence="2" id="KW-1133">Transmembrane helix</keyword>
<evidence type="ECO:0000313" key="5">
    <source>
        <dbReference type="Proteomes" id="UP000680279"/>
    </source>
</evidence>
<evidence type="ECO:0000256" key="2">
    <source>
        <dbReference type="SAM" id="Phobius"/>
    </source>
</evidence>
<name>A0ABQ4K8E7_9BACI</name>
<protein>
    <recommendedName>
        <fullName evidence="3">TPM domain-containing protein</fullName>
    </recommendedName>
</protein>
<feature type="transmembrane region" description="Helical" evidence="2">
    <location>
        <begin position="189"/>
        <end position="209"/>
    </location>
</feature>
<dbReference type="RefSeq" id="WP_212963155.1">
    <property type="nucleotide sequence ID" value="NZ_BOQT01000008.1"/>
</dbReference>
<keyword evidence="5" id="KW-1185">Reference proteome</keyword>
<dbReference type="PANTHER" id="PTHR30373">
    <property type="entry name" value="UPF0603 PROTEIN YGCG"/>
    <property type="match status" value="1"/>
</dbReference>
<accession>A0ABQ4K8E7</accession>
<evidence type="ECO:0000259" key="3">
    <source>
        <dbReference type="Pfam" id="PF04536"/>
    </source>
</evidence>
<sequence>MMRRGLLFLSFLVFFFYSLSAYKVEAANVPDPIGDIYVQDFAQVLSDSEKKELIELGRYLDDHTEAQITVLTVNSLENETIEEYALQAFRQYGLGSNEKNNGVLLLLAPKDRKIKIEVGYGLEGALPDGKVGRILDGFALPYLENNEANLAITNTYKQLFNEVSKEYNLDRQVDAEGMEYSETESLSPFTMLILILIFAGIIFLDFRFLGGAFSLTILRLLAAILSRGGRGGGGPRSGGGGPRSGGGGSSGGGGASRSW</sequence>
<organism evidence="4 5">
    <name type="scientific">Siminovitchia fordii</name>
    <dbReference type="NCBI Taxonomy" id="254759"/>
    <lineage>
        <taxon>Bacteria</taxon>
        <taxon>Bacillati</taxon>
        <taxon>Bacillota</taxon>
        <taxon>Bacilli</taxon>
        <taxon>Bacillales</taxon>
        <taxon>Bacillaceae</taxon>
        <taxon>Siminovitchia</taxon>
    </lineage>
</organism>
<gene>
    <name evidence="4" type="ORF">J1TS3_24390</name>
</gene>
<dbReference type="Pfam" id="PF04536">
    <property type="entry name" value="TPM_phosphatase"/>
    <property type="match status" value="1"/>
</dbReference>
<reference evidence="4 5" key="1">
    <citation type="submission" date="2021-03" db="EMBL/GenBank/DDBJ databases">
        <title>Antimicrobial resistance genes in bacteria isolated from Japanese honey, and their potential for conferring macrolide and lincosamide resistance in the American foulbrood pathogen Paenibacillus larvae.</title>
        <authorList>
            <person name="Okamoto M."/>
            <person name="Kumagai M."/>
            <person name="Kanamori H."/>
            <person name="Takamatsu D."/>
        </authorList>
    </citation>
    <scope>NUCLEOTIDE SEQUENCE [LARGE SCALE GENOMIC DNA]</scope>
    <source>
        <strain evidence="4 5">J1TS3</strain>
    </source>
</reference>
<keyword evidence="2" id="KW-0472">Membrane</keyword>
<keyword evidence="2" id="KW-0812">Transmembrane</keyword>
<proteinExistence type="predicted"/>
<dbReference type="EMBL" id="BOQT01000008">
    <property type="protein sequence ID" value="GIN21305.1"/>
    <property type="molecule type" value="Genomic_DNA"/>
</dbReference>
<evidence type="ECO:0000313" key="4">
    <source>
        <dbReference type="EMBL" id="GIN21305.1"/>
    </source>
</evidence>
<evidence type="ECO:0000256" key="1">
    <source>
        <dbReference type="SAM" id="MobiDB-lite"/>
    </source>
</evidence>
<dbReference type="InterPro" id="IPR007621">
    <property type="entry name" value="TPM_dom"/>
</dbReference>